<sequence>MKKIAVVVALIASMVVPTQAHAAQTGFMGGPLTNLDPTAASVHIALSNFPKAGGLYIQQCVQAAAAVRPTVCNNAVQLWISTSAGASFVPTADIVFKPTTLFNSGTTAVDCTVSQCGIFIRYDHTVPADFTEDQFIALTFKSGTVLSTKPVDEITATINGLALSSRAPMKISYRQLAVLAASSKSGAVLTYASLAPACALKAMAITALKASGYCDIAITSPGSLEFAPVTAHFPLELTLGVQTIPTIQVSGKRRTSVPKKTNFGEVVTYVGTGSCTVEKNIITAKKGTCIIVAGARGVDGLYSPLNLRVVTVIK</sequence>
<reference evidence="1" key="1">
    <citation type="submission" date="2020-05" db="EMBL/GenBank/DDBJ databases">
        <authorList>
            <person name="Chiriac C."/>
            <person name="Salcher M."/>
            <person name="Ghai R."/>
            <person name="Kavagutti S V."/>
        </authorList>
    </citation>
    <scope>NUCLEOTIDE SEQUENCE</scope>
</reference>
<dbReference type="SUPFAM" id="SSF49319">
    <property type="entry name" value="Actinoxanthin-like"/>
    <property type="match status" value="1"/>
</dbReference>
<gene>
    <name evidence="1" type="ORF">UFOPK2837_00603</name>
</gene>
<dbReference type="InterPro" id="IPR027273">
    <property type="entry name" value="Neocarzinostatin-like"/>
</dbReference>
<dbReference type="Gene3D" id="2.60.40.230">
    <property type="entry name" value="Neocarzinostatin-like"/>
    <property type="match status" value="1"/>
</dbReference>
<dbReference type="AlphaFoldDB" id="A0A6J6TVK0"/>
<dbReference type="EMBL" id="CAEZZF010000038">
    <property type="protein sequence ID" value="CAB4751136.1"/>
    <property type="molecule type" value="Genomic_DNA"/>
</dbReference>
<proteinExistence type="predicted"/>
<organism evidence="1">
    <name type="scientific">freshwater metagenome</name>
    <dbReference type="NCBI Taxonomy" id="449393"/>
    <lineage>
        <taxon>unclassified sequences</taxon>
        <taxon>metagenomes</taxon>
        <taxon>ecological metagenomes</taxon>
    </lineage>
</organism>
<protein>
    <submittedName>
        <fullName evidence="1">Unannotated protein</fullName>
    </submittedName>
</protein>
<name>A0A6J6TVK0_9ZZZZ</name>
<accession>A0A6J6TVK0</accession>
<evidence type="ECO:0000313" key="1">
    <source>
        <dbReference type="EMBL" id="CAB4751136.1"/>
    </source>
</evidence>